<dbReference type="EMBL" id="JBEDUW010000004">
    <property type="protein sequence ID" value="KAK9932633.1"/>
    <property type="molecule type" value="Genomic_DNA"/>
</dbReference>
<accession>A0AAW1X6N8</accession>
<sequence>MNSPIEETKLTDNCKFGVPTEARREVVLVLLATNGLTSSELDPSVVRRIIVPDSDSELSRTEVSTQTSRRSLA</sequence>
<evidence type="ECO:0000313" key="2">
    <source>
        <dbReference type="Proteomes" id="UP001457282"/>
    </source>
</evidence>
<dbReference type="AlphaFoldDB" id="A0AAW1X6N8"/>
<gene>
    <name evidence="1" type="ORF">M0R45_019860</name>
</gene>
<keyword evidence="2" id="KW-1185">Reference proteome</keyword>
<organism evidence="1 2">
    <name type="scientific">Rubus argutus</name>
    <name type="common">Southern blackberry</name>
    <dbReference type="NCBI Taxonomy" id="59490"/>
    <lineage>
        <taxon>Eukaryota</taxon>
        <taxon>Viridiplantae</taxon>
        <taxon>Streptophyta</taxon>
        <taxon>Embryophyta</taxon>
        <taxon>Tracheophyta</taxon>
        <taxon>Spermatophyta</taxon>
        <taxon>Magnoliopsida</taxon>
        <taxon>eudicotyledons</taxon>
        <taxon>Gunneridae</taxon>
        <taxon>Pentapetalae</taxon>
        <taxon>rosids</taxon>
        <taxon>fabids</taxon>
        <taxon>Rosales</taxon>
        <taxon>Rosaceae</taxon>
        <taxon>Rosoideae</taxon>
        <taxon>Rosoideae incertae sedis</taxon>
        <taxon>Rubus</taxon>
    </lineage>
</organism>
<evidence type="ECO:0000313" key="1">
    <source>
        <dbReference type="EMBL" id="KAK9932633.1"/>
    </source>
</evidence>
<proteinExistence type="predicted"/>
<comment type="caution">
    <text evidence="1">The sequence shown here is derived from an EMBL/GenBank/DDBJ whole genome shotgun (WGS) entry which is preliminary data.</text>
</comment>
<name>A0AAW1X6N8_RUBAR</name>
<reference evidence="1 2" key="1">
    <citation type="journal article" date="2023" name="G3 (Bethesda)">
        <title>A chromosome-length genome assembly and annotation of blackberry (Rubus argutus, cv. 'Hillquist').</title>
        <authorList>
            <person name="Bruna T."/>
            <person name="Aryal R."/>
            <person name="Dudchenko O."/>
            <person name="Sargent D.J."/>
            <person name="Mead D."/>
            <person name="Buti M."/>
            <person name="Cavallini A."/>
            <person name="Hytonen T."/>
            <person name="Andres J."/>
            <person name="Pham M."/>
            <person name="Weisz D."/>
            <person name="Mascagni F."/>
            <person name="Usai G."/>
            <person name="Natali L."/>
            <person name="Bassil N."/>
            <person name="Fernandez G.E."/>
            <person name="Lomsadze A."/>
            <person name="Armour M."/>
            <person name="Olukolu B."/>
            <person name="Poorten T."/>
            <person name="Britton C."/>
            <person name="Davik J."/>
            <person name="Ashrafi H."/>
            <person name="Aiden E.L."/>
            <person name="Borodovsky M."/>
            <person name="Worthington M."/>
        </authorList>
    </citation>
    <scope>NUCLEOTIDE SEQUENCE [LARGE SCALE GENOMIC DNA]</scope>
    <source>
        <strain evidence="1">PI 553951</strain>
    </source>
</reference>
<protein>
    <submittedName>
        <fullName evidence="1">Uncharacterized protein</fullName>
    </submittedName>
</protein>
<dbReference type="Proteomes" id="UP001457282">
    <property type="component" value="Unassembled WGS sequence"/>
</dbReference>